<dbReference type="SMART" id="SM00826">
    <property type="entry name" value="PKS_DH"/>
    <property type="match status" value="1"/>
</dbReference>
<dbReference type="InterPro" id="IPR014043">
    <property type="entry name" value="Acyl_transferase_dom"/>
</dbReference>
<keyword evidence="8" id="KW-0012">Acyltransferase</keyword>
<evidence type="ECO:0000259" key="13">
    <source>
        <dbReference type="PROSITE" id="PS52019"/>
    </source>
</evidence>
<dbReference type="InterPro" id="IPR001227">
    <property type="entry name" value="Ac_transferase_dom_sf"/>
</dbReference>
<dbReference type="PANTHER" id="PTHR43775:SF51">
    <property type="entry name" value="INACTIVE PHENOLPHTHIOCEROL SYNTHESIS POLYKETIDE SYNTHASE TYPE I PKS1-RELATED"/>
    <property type="match status" value="1"/>
</dbReference>
<dbReference type="FunFam" id="1.10.1200.10:FF:000007">
    <property type="entry name" value="Probable polyketide synthase pks17"/>
    <property type="match status" value="1"/>
</dbReference>
<dbReference type="InterPro" id="IPR020807">
    <property type="entry name" value="PKS_DH"/>
</dbReference>
<dbReference type="InterPro" id="IPR009081">
    <property type="entry name" value="PP-bd_ACP"/>
</dbReference>
<keyword evidence="4" id="KW-0597">Phosphoprotein</keyword>
<accession>A0A0N0XTW0</accession>
<dbReference type="SMART" id="SM00827">
    <property type="entry name" value="PKS_AT"/>
    <property type="match status" value="1"/>
</dbReference>
<evidence type="ECO:0000313" key="15">
    <source>
        <dbReference type="Proteomes" id="UP000037982"/>
    </source>
</evidence>
<reference evidence="15" key="1">
    <citation type="submission" date="2015-07" db="EMBL/GenBank/DDBJ databases">
        <authorList>
            <person name="Ju K.-S."/>
            <person name="Doroghazi J.R."/>
            <person name="Metcalf W.W."/>
        </authorList>
    </citation>
    <scope>NUCLEOTIDE SEQUENCE [LARGE SCALE GENOMIC DNA]</scope>
    <source>
        <strain evidence="15">NRRL ISP-5002</strain>
    </source>
</reference>
<evidence type="ECO:0000256" key="6">
    <source>
        <dbReference type="ARBA" id="ARBA00023194"/>
    </source>
</evidence>
<feature type="region of interest" description="N-terminal hotdog fold" evidence="9">
    <location>
        <begin position="930"/>
        <end position="1055"/>
    </location>
</feature>
<dbReference type="InterPro" id="IPR014030">
    <property type="entry name" value="Ketoacyl_synth_N"/>
</dbReference>
<dbReference type="Pfam" id="PF02801">
    <property type="entry name" value="Ketoacyl-synt_C"/>
    <property type="match status" value="1"/>
</dbReference>
<dbReference type="SUPFAM" id="SSF47336">
    <property type="entry name" value="ACP-like"/>
    <property type="match status" value="1"/>
</dbReference>
<feature type="active site" description="Proton acceptor; for dehydratase activity" evidence="9">
    <location>
        <position position="962"/>
    </location>
</feature>
<dbReference type="InterPro" id="IPR057326">
    <property type="entry name" value="KR_dom"/>
</dbReference>
<keyword evidence="7" id="KW-0511">Multifunctional enzyme</keyword>
<dbReference type="InterPro" id="IPR016035">
    <property type="entry name" value="Acyl_Trfase/lysoPLipase"/>
</dbReference>
<dbReference type="InterPro" id="IPR036291">
    <property type="entry name" value="NAD(P)-bd_dom_sf"/>
</dbReference>
<feature type="domain" description="Ketosynthase family 3 (KS3)" evidence="12">
    <location>
        <begin position="41"/>
        <end position="460"/>
    </location>
</feature>
<dbReference type="Pfam" id="PF00550">
    <property type="entry name" value="PP-binding"/>
    <property type="match status" value="1"/>
</dbReference>
<feature type="region of interest" description="Disordered" evidence="10">
    <location>
        <begin position="1765"/>
        <end position="1787"/>
    </location>
</feature>
<evidence type="ECO:0000259" key="12">
    <source>
        <dbReference type="PROSITE" id="PS52004"/>
    </source>
</evidence>
<dbReference type="InterPro" id="IPR049900">
    <property type="entry name" value="PKS_mFAS_DH"/>
</dbReference>
<dbReference type="InterPro" id="IPR029058">
    <property type="entry name" value="AB_hydrolase_fold"/>
</dbReference>
<dbReference type="InterPro" id="IPR020841">
    <property type="entry name" value="PKS_Beta-ketoAc_synthase_dom"/>
</dbReference>
<dbReference type="Pfam" id="PF00698">
    <property type="entry name" value="Acyl_transf_1"/>
    <property type="match status" value="1"/>
</dbReference>
<dbReference type="InterPro" id="IPR020806">
    <property type="entry name" value="PKS_PP-bd"/>
</dbReference>
<keyword evidence="15" id="KW-1185">Reference proteome</keyword>
<dbReference type="InterPro" id="IPR032821">
    <property type="entry name" value="PKS_assoc"/>
</dbReference>
<dbReference type="Pfam" id="PF00109">
    <property type="entry name" value="ketoacyl-synt"/>
    <property type="match status" value="1"/>
</dbReference>
<keyword evidence="5" id="KW-0808">Transferase</keyword>
<keyword evidence="6" id="KW-0045">Antibiotic biosynthesis</keyword>
<dbReference type="Pfam" id="PF00975">
    <property type="entry name" value="Thioesterase"/>
    <property type="match status" value="1"/>
</dbReference>
<dbReference type="PROSITE" id="PS00012">
    <property type="entry name" value="PHOSPHOPANTETHEINE"/>
    <property type="match status" value="1"/>
</dbReference>
<evidence type="ECO:0000259" key="11">
    <source>
        <dbReference type="PROSITE" id="PS50075"/>
    </source>
</evidence>
<dbReference type="InterPro" id="IPR006162">
    <property type="entry name" value="Ppantetheine_attach_site"/>
</dbReference>
<dbReference type="GO" id="GO:0031177">
    <property type="term" value="F:phosphopantetheine binding"/>
    <property type="evidence" value="ECO:0007669"/>
    <property type="project" value="InterPro"/>
</dbReference>
<dbReference type="PROSITE" id="PS50075">
    <property type="entry name" value="CARRIER"/>
    <property type="match status" value="1"/>
</dbReference>
<dbReference type="Gene3D" id="1.10.1200.10">
    <property type="entry name" value="ACP-like"/>
    <property type="match status" value="1"/>
</dbReference>
<dbReference type="GO" id="GO:0004315">
    <property type="term" value="F:3-oxoacyl-[acyl-carrier-protein] synthase activity"/>
    <property type="evidence" value="ECO:0007669"/>
    <property type="project" value="InterPro"/>
</dbReference>
<comment type="pathway">
    <text evidence="2">Antibiotic biosynthesis.</text>
</comment>
<evidence type="ECO:0000256" key="8">
    <source>
        <dbReference type="ARBA" id="ARBA00023315"/>
    </source>
</evidence>
<evidence type="ECO:0000256" key="3">
    <source>
        <dbReference type="ARBA" id="ARBA00022450"/>
    </source>
</evidence>
<dbReference type="Gene3D" id="3.40.50.720">
    <property type="entry name" value="NAD(P)-binding Rossmann-like Domain"/>
    <property type="match status" value="1"/>
</dbReference>
<dbReference type="InterPro" id="IPR049551">
    <property type="entry name" value="PKS_DH_C"/>
</dbReference>
<dbReference type="InterPro" id="IPR015083">
    <property type="entry name" value="NorB/c/GfsB-D-like_docking"/>
</dbReference>
<dbReference type="SMART" id="SM00824">
    <property type="entry name" value="PKS_TE"/>
    <property type="match status" value="1"/>
</dbReference>
<dbReference type="Gene3D" id="3.40.47.10">
    <property type="match status" value="1"/>
</dbReference>
<dbReference type="Pfam" id="PF22953">
    <property type="entry name" value="SpnB_Rossmann"/>
    <property type="match status" value="1"/>
</dbReference>
<evidence type="ECO:0000256" key="10">
    <source>
        <dbReference type="SAM" id="MobiDB-lite"/>
    </source>
</evidence>
<feature type="domain" description="Carrier" evidence="11">
    <location>
        <begin position="1684"/>
        <end position="1759"/>
    </location>
</feature>
<dbReference type="FunFam" id="3.40.47.10:FF:000019">
    <property type="entry name" value="Polyketide synthase type I"/>
    <property type="match status" value="1"/>
</dbReference>
<dbReference type="Gene3D" id="3.40.50.1820">
    <property type="entry name" value="alpha/beta hydrolase"/>
    <property type="match status" value="1"/>
</dbReference>
<dbReference type="InterPro" id="IPR014031">
    <property type="entry name" value="Ketoacyl_synth_C"/>
</dbReference>
<evidence type="ECO:0000256" key="7">
    <source>
        <dbReference type="ARBA" id="ARBA00023268"/>
    </source>
</evidence>
<dbReference type="Pfam" id="PF08990">
    <property type="entry name" value="Docking"/>
    <property type="match status" value="1"/>
</dbReference>
<evidence type="ECO:0000256" key="1">
    <source>
        <dbReference type="ARBA" id="ARBA00001957"/>
    </source>
</evidence>
<dbReference type="InterPro" id="IPR013968">
    <property type="entry name" value="PKS_KR"/>
</dbReference>
<feature type="region of interest" description="C-terminal hotdog fold" evidence="9">
    <location>
        <begin position="1066"/>
        <end position="1208"/>
    </location>
</feature>
<dbReference type="PROSITE" id="PS52004">
    <property type="entry name" value="KS3_2"/>
    <property type="match status" value="1"/>
</dbReference>
<dbReference type="SMART" id="SM00825">
    <property type="entry name" value="PKS_KS"/>
    <property type="match status" value="1"/>
</dbReference>
<dbReference type="Pfam" id="PF16197">
    <property type="entry name" value="KAsynt_C_assoc"/>
    <property type="match status" value="1"/>
</dbReference>
<organism evidence="14 15">
    <name type="scientific">Streptomyces chattanoogensis</name>
    <dbReference type="NCBI Taxonomy" id="66876"/>
    <lineage>
        <taxon>Bacteria</taxon>
        <taxon>Bacillati</taxon>
        <taxon>Actinomycetota</taxon>
        <taxon>Actinomycetes</taxon>
        <taxon>Kitasatosporales</taxon>
        <taxon>Streptomycetaceae</taxon>
        <taxon>Streptomyces</taxon>
    </lineage>
</organism>
<dbReference type="Gene3D" id="3.10.129.110">
    <property type="entry name" value="Polyketide synthase dehydratase"/>
    <property type="match status" value="1"/>
</dbReference>
<dbReference type="InterPro" id="IPR001031">
    <property type="entry name" value="Thioesterase"/>
</dbReference>
<dbReference type="GO" id="GO:0006633">
    <property type="term" value="P:fatty acid biosynthetic process"/>
    <property type="evidence" value="ECO:0007669"/>
    <property type="project" value="InterPro"/>
</dbReference>
<dbReference type="PANTHER" id="PTHR43775">
    <property type="entry name" value="FATTY ACID SYNTHASE"/>
    <property type="match status" value="1"/>
</dbReference>
<dbReference type="SUPFAM" id="SSF52151">
    <property type="entry name" value="FabD/lysophospholipase-like"/>
    <property type="match status" value="1"/>
</dbReference>
<keyword evidence="3" id="KW-0596">Phosphopantetheine</keyword>
<dbReference type="Gene3D" id="3.30.70.3290">
    <property type="match status" value="1"/>
</dbReference>
<evidence type="ECO:0000256" key="2">
    <source>
        <dbReference type="ARBA" id="ARBA00004792"/>
    </source>
</evidence>
<dbReference type="CDD" id="cd00833">
    <property type="entry name" value="PKS"/>
    <property type="match status" value="1"/>
</dbReference>
<dbReference type="InterPro" id="IPR049552">
    <property type="entry name" value="PKS_DH_N"/>
</dbReference>
<dbReference type="InterPro" id="IPR020802">
    <property type="entry name" value="TesA-like"/>
</dbReference>
<feature type="active site" description="Proton donor; for dehydratase activity" evidence="9">
    <location>
        <position position="1127"/>
    </location>
</feature>
<evidence type="ECO:0000313" key="14">
    <source>
        <dbReference type="EMBL" id="KPC59443.1"/>
    </source>
</evidence>
<dbReference type="PROSITE" id="PS52019">
    <property type="entry name" value="PKS_MFAS_DH"/>
    <property type="match status" value="1"/>
</dbReference>
<dbReference type="InterPro" id="IPR055123">
    <property type="entry name" value="SpnB-like_Rossmann"/>
</dbReference>
<dbReference type="SMART" id="SM01294">
    <property type="entry name" value="PKS_PP_betabranch"/>
    <property type="match status" value="1"/>
</dbReference>
<dbReference type="InterPro" id="IPR016039">
    <property type="entry name" value="Thiolase-like"/>
</dbReference>
<dbReference type="PROSITE" id="PS00606">
    <property type="entry name" value="KS3_1"/>
    <property type="match status" value="1"/>
</dbReference>
<dbReference type="SUPFAM" id="SSF53474">
    <property type="entry name" value="alpha/beta-Hydrolases"/>
    <property type="match status" value="1"/>
</dbReference>
<proteinExistence type="predicted"/>
<evidence type="ECO:0000256" key="5">
    <source>
        <dbReference type="ARBA" id="ARBA00022679"/>
    </source>
</evidence>
<dbReference type="Gene3D" id="3.40.366.10">
    <property type="entry name" value="Malonyl-Coenzyme A Acyl Carrier Protein, domain 2"/>
    <property type="match status" value="1"/>
</dbReference>
<dbReference type="Pfam" id="PF14765">
    <property type="entry name" value="PS-DH"/>
    <property type="match status" value="1"/>
</dbReference>
<dbReference type="GO" id="GO:0004312">
    <property type="term" value="F:fatty acid synthase activity"/>
    <property type="evidence" value="ECO:0007669"/>
    <property type="project" value="TreeGrafter"/>
</dbReference>
<dbReference type="SUPFAM" id="SSF53901">
    <property type="entry name" value="Thiolase-like"/>
    <property type="match status" value="1"/>
</dbReference>
<dbReference type="InterPro" id="IPR042104">
    <property type="entry name" value="PKS_dehydratase_sf"/>
</dbReference>
<evidence type="ECO:0000256" key="4">
    <source>
        <dbReference type="ARBA" id="ARBA00022553"/>
    </source>
</evidence>
<dbReference type="SUPFAM" id="SSF51735">
    <property type="entry name" value="NAD(P)-binding Rossmann-fold domains"/>
    <property type="match status" value="2"/>
</dbReference>
<protein>
    <submittedName>
        <fullName evidence="14">Uncharacterized protein</fullName>
    </submittedName>
</protein>
<dbReference type="Pfam" id="PF21089">
    <property type="entry name" value="PKS_DH_N"/>
    <property type="match status" value="1"/>
</dbReference>
<dbReference type="CDD" id="cd08956">
    <property type="entry name" value="KR_3_FAS_SDR_x"/>
    <property type="match status" value="1"/>
</dbReference>
<dbReference type="SMART" id="SM00823">
    <property type="entry name" value="PKS_PP"/>
    <property type="match status" value="1"/>
</dbReference>
<dbReference type="InterPro" id="IPR018201">
    <property type="entry name" value="Ketoacyl_synth_AS"/>
</dbReference>
<dbReference type="Pfam" id="PF08659">
    <property type="entry name" value="KR"/>
    <property type="match status" value="1"/>
</dbReference>
<comment type="caution">
    <text evidence="14">The sequence shown here is derived from an EMBL/GenBank/DDBJ whole genome shotgun (WGS) entry which is preliminary data.</text>
</comment>
<gene>
    <name evidence="14" type="ORF">ADL29_34660</name>
</gene>
<dbReference type="EMBL" id="LGKG01000183">
    <property type="protein sequence ID" value="KPC59443.1"/>
    <property type="molecule type" value="Genomic_DNA"/>
</dbReference>
<feature type="domain" description="PKS/mFAS DH" evidence="13">
    <location>
        <begin position="930"/>
        <end position="1208"/>
    </location>
</feature>
<dbReference type="InterPro" id="IPR050091">
    <property type="entry name" value="PKS_NRPS_Biosynth_Enz"/>
</dbReference>
<sequence>MTNETANEMTNEDKLRHFLKQATAELHQTRQRLRQEEARAAEPIAIVGMACRLPGGVHSPDQLWDLVEQGRDAITGFPADRGWDLDGADGSAPYRSGGFLHDAAEFDPAFFGIVPSEAVAMDPQHRIALEISWEALERAGIDPRSVRATRTGVFVGMMNGSDYVSAGTDIPAGADPFVGTGNTGAVVSGRIAYTLGLQGPAMTVDTACSSSLVTLHLACQALRQGDCTLALAGGVTVLCAPDFFELSELQALAPDGRCKAFAEGADGTGFAEGAGMLVLERLSDARRNGHRVLAVVRGSAVNSDGASNGLTAPSGSAQRKVIEAALANARLTPGEVDAVDAHGTGTALGDPIEAHALLAVYGQDRAPQSPLWLGSLKSNIGHTQAAAGVAGVIKMVQAIRHGRLPRTLHVTEPSSKIDWSSGAVELLTEPRQWPELDRPRRAGVSSFGLSGTNGHLILEQAPADEPAETAPDPLAGPVPLHLSARSAAALRAQAGELRSWLRRHPGLRPADVARSLVTTRTAFEHRGAVVGTETGELADALAVLEAGETADNAVSGLARPGAKVAFVFPGQGSQWAGMAAQLLDSAAEFAASVVACDEAFAEFLDWSVAAALRGEESAPSWDRLDTVQPLLFTVMVSLAALWRAHGIEPDAVLGHSQGEVAAAYVAGAIGLRDAARLVARRNDALQTLFGHGAMASVLAPPADVLERIERFDGALSLAAVNGPGACVVSGGTEAVDAFVEACTDARIRARRIRGADAAGHSAQVERLRERMLTELAVEPVAAPVPFYSTVAGGPLATDGLTADYWYRNARQTVQFDAAACALLADGHLVLIEVSPHPVLTVPLQGIVDDTGTDAALVPTLRRDHGGLGRFRTAVAEAAVHGARPDWTAVLPGEGTPVELPTYAFQRRRYWMPTTRSAGDVTSAGQQPAGHPLLASAVSLATADELLLTGRLSLTSQPWLADHGTRGTVLLPGTAFVELALCAGEKAGCPGLEELTLAAPLVLPDEGGVAVQVLVGEPDDEGRRPVHIHSRPDAGGDGQPWIPHAVGQLVPDPAPAGDLGAWPPPGAEPVDLTGLYARLNAAEVDYGPAFQGLRAAWRAGETVYAEVALPDDMASTAADYGLHPALLDAALHAATAGTELSTAESLRLPFSWTGVRRHAPGASRLRVRLVRKGGDSGHELGLDAADETGRPVLTVASLVLREISAEQLSAASGDHDALFAVDWVRPRDRAAAPAGTRAVLGDGLPDAGTRYTDLAALTAAVESGAAVPDLVLAVPDAPDAGSPDAAAVHDETARVLALLQDWLAADALSGTRLVLVTREAVAARPDEAVPNLAHAAVWGLVRSAQSENPGRFVLVDTDGSDASARALLAAASGGEPQLALREGTALVPRLSRVPLGAPESPSGLDPAGTVLITGASGTLGALVARHLVVEHGIRHLLLTSRRGPDAPGSSELVQELGELGASADMVACDLADRDAVRALLAGIPADRPLAGVVHSAGVLADGVLGSLTRDRLDRALAPKVDAALNLHELTRGLGLGAFVLFSSAAGVVGNAGQANYAAGNAFLDALAHHRRAQGLPASSLAWGLWEERSGTAGGLTDEEFKELLRPGFAGLSSKEGLALFDTACALDRALLVPMRFHAAAVAGLDDVPPLLRRLVRPSARRGKAADEAGEFRQRFAAAEPGERPEVVLGCLRAAVAVVLGLPDAESVAADRPFLELGFDSLTALELRNRLATTVGTRLPPTVVFEHPTPAALTAYLVEALAGEAAADGAPAPGDAPTPAAASAPTGSPASTFGPMIARAAELGKVPQLVELLSAAAEFRPVFDRPQDAATEPVRLATGPDGPRLVCIPSVLAMSGPQEYARFAAPFRGERDVMVLPVPGYRAGELLPSSVEVLATAHADRLLAEPGDGPFVITAHSSGSVLAHALVRELERRGVRPAGLALLDPYVPVRRLFAGLEGRLLGGVSGDERFLPTDDSRLTAMGGYFRLLAQWRHAPVEAPTLLVRATEPLAAWGDAADWRSTWDGPYIEAEVPGDHFTMMEDLAGGTAQAVREWLTGPLRP</sequence>
<name>A0A0N0XTW0_9ACTN</name>
<dbReference type="InterPro" id="IPR016036">
    <property type="entry name" value="Malonyl_transacylase_ACP-bd"/>
</dbReference>
<dbReference type="PATRIC" id="fig|66876.3.peg.7634"/>
<dbReference type="InterPro" id="IPR036736">
    <property type="entry name" value="ACP-like_sf"/>
</dbReference>
<dbReference type="GO" id="GO:0033068">
    <property type="term" value="P:macrolide biosynthetic process"/>
    <property type="evidence" value="ECO:0007669"/>
    <property type="project" value="UniProtKB-ARBA"/>
</dbReference>
<dbReference type="SMART" id="SM00822">
    <property type="entry name" value="PKS_KR"/>
    <property type="match status" value="1"/>
</dbReference>
<dbReference type="Proteomes" id="UP000037982">
    <property type="component" value="Unassembled WGS sequence"/>
</dbReference>
<evidence type="ECO:0000256" key="9">
    <source>
        <dbReference type="PROSITE-ProRule" id="PRU01363"/>
    </source>
</evidence>
<comment type="cofactor">
    <cofactor evidence="1">
        <name>pantetheine 4'-phosphate</name>
        <dbReference type="ChEBI" id="CHEBI:47942"/>
    </cofactor>
</comment>
<dbReference type="SUPFAM" id="SSF55048">
    <property type="entry name" value="Probable ACP-binding domain of malonyl-CoA ACP transacylase"/>
    <property type="match status" value="1"/>
</dbReference>